<keyword evidence="4" id="KW-1185">Reference proteome</keyword>
<dbReference type="PROSITE" id="PS50911">
    <property type="entry name" value="CHAP"/>
    <property type="match status" value="1"/>
</dbReference>
<dbReference type="Gene3D" id="3.90.1720.10">
    <property type="entry name" value="endopeptidase domain like (from Nostoc punctiforme)"/>
    <property type="match status" value="1"/>
</dbReference>
<dbReference type="EMBL" id="JANTHX010000004">
    <property type="protein sequence ID" value="MCS0498831.1"/>
    <property type="molecule type" value="Genomic_DNA"/>
</dbReference>
<accession>A0ABT1ZDP9</accession>
<dbReference type="SUPFAM" id="SSF54001">
    <property type="entry name" value="Cysteine proteinases"/>
    <property type="match status" value="1"/>
</dbReference>
<organism evidence="3 4">
    <name type="scientific">Protaetiibacter mangrovi</name>
    <dbReference type="NCBI Taxonomy" id="2970926"/>
    <lineage>
        <taxon>Bacteria</taxon>
        <taxon>Bacillati</taxon>
        <taxon>Actinomycetota</taxon>
        <taxon>Actinomycetes</taxon>
        <taxon>Micrococcales</taxon>
        <taxon>Microbacteriaceae</taxon>
        <taxon>Protaetiibacter</taxon>
    </lineage>
</organism>
<proteinExistence type="predicted"/>
<name>A0ABT1ZDP9_9MICO</name>
<feature type="compositionally biased region" description="Low complexity" evidence="1">
    <location>
        <begin position="52"/>
        <end position="63"/>
    </location>
</feature>
<dbReference type="InterPro" id="IPR007921">
    <property type="entry name" value="CHAP_dom"/>
</dbReference>
<evidence type="ECO:0000259" key="2">
    <source>
        <dbReference type="PROSITE" id="PS50911"/>
    </source>
</evidence>
<dbReference type="RefSeq" id="WP_258797833.1">
    <property type="nucleotide sequence ID" value="NZ_JANTHX010000004.1"/>
</dbReference>
<feature type="region of interest" description="Disordered" evidence="1">
    <location>
        <begin position="114"/>
        <end position="155"/>
    </location>
</feature>
<feature type="domain" description="Peptidase C51" evidence="2">
    <location>
        <begin position="254"/>
        <end position="382"/>
    </location>
</feature>
<comment type="caution">
    <text evidence="3">The sequence shown here is derived from an EMBL/GenBank/DDBJ whole genome shotgun (WGS) entry which is preliminary data.</text>
</comment>
<dbReference type="Pfam" id="PF05257">
    <property type="entry name" value="CHAP"/>
    <property type="match status" value="1"/>
</dbReference>
<sequence>MTDYETLAALGFTEPAAKTSEAGPLPQQSRPEGVSGARENVEFPSRRSLRNAAPAPAAGAAVPTPTPAQPGSRRAAREALSSPVQSPGPAPTFTESTPRIPAFTATMPQVAAPFGTFDATPASGDTAGRERGRRSGRSAAAPAVARPSSTHGTRKRLSVAGTMVLVGGLFVSLTLPAYASTETPDVIADVAAKADGQVLALDKAAVDTASVTSDTRDGYDSTSASDLKRLYRDALRQRNIQMYLASGAKELGDDYPWATELSRSQGGGLSPLRYYVRECVDFVAWRLNRDAGSTHAPFKWDWSSLTPGGGSAHSWKSQWDKHGWPTSTTPAAGWVAWFPGANHVAYVNSVLPDGSVLIEEYNWGPEIYGQRIIPASSAIYLSPPPA</sequence>
<feature type="compositionally biased region" description="Low complexity" evidence="1">
    <location>
        <begin position="137"/>
        <end position="149"/>
    </location>
</feature>
<feature type="region of interest" description="Disordered" evidence="1">
    <location>
        <begin position="1"/>
        <end position="98"/>
    </location>
</feature>
<dbReference type="Proteomes" id="UP001205337">
    <property type="component" value="Unassembled WGS sequence"/>
</dbReference>
<evidence type="ECO:0000256" key="1">
    <source>
        <dbReference type="SAM" id="MobiDB-lite"/>
    </source>
</evidence>
<gene>
    <name evidence="3" type="ORF">NUH29_04610</name>
</gene>
<dbReference type="InterPro" id="IPR038765">
    <property type="entry name" value="Papain-like_cys_pep_sf"/>
</dbReference>
<evidence type="ECO:0000313" key="4">
    <source>
        <dbReference type="Proteomes" id="UP001205337"/>
    </source>
</evidence>
<reference evidence="3 4" key="1">
    <citation type="submission" date="2022-08" db="EMBL/GenBank/DDBJ databases">
        <authorList>
            <person name="Li F."/>
        </authorList>
    </citation>
    <scope>NUCLEOTIDE SEQUENCE [LARGE SCALE GENOMIC DNA]</scope>
    <source>
        <strain evidence="3 4">10F1B-8-1</strain>
    </source>
</reference>
<protein>
    <submittedName>
        <fullName evidence="3">CHAP domain-containing protein</fullName>
    </submittedName>
</protein>
<evidence type="ECO:0000313" key="3">
    <source>
        <dbReference type="EMBL" id="MCS0498831.1"/>
    </source>
</evidence>